<gene>
    <name evidence="9" type="ORF">BS50DRAFT_553535</name>
</gene>
<comment type="subcellular location">
    <subcellularLocation>
        <location evidence="1 7">Mitochondrion</location>
    </subcellularLocation>
</comment>
<evidence type="ECO:0000256" key="7">
    <source>
        <dbReference type="RuleBase" id="RU364114"/>
    </source>
</evidence>
<reference evidence="9 10" key="1">
    <citation type="journal article" date="2018" name="Front. Microbiol.">
        <title>Genome-Wide Analysis of Corynespora cassiicola Leaf Fall Disease Putative Effectors.</title>
        <authorList>
            <person name="Lopez D."/>
            <person name="Ribeiro S."/>
            <person name="Label P."/>
            <person name="Fumanal B."/>
            <person name="Venisse J.S."/>
            <person name="Kohler A."/>
            <person name="de Oliveira R.R."/>
            <person name="Labutti K."/>
            <person name="Lipzen A."/>
            <person name="Lail K."/>
            <person name="Bauer D."/>
            <person name="Ohm R.A."/>
            <person name="Barry K.W."/>
            <person name="Spatafora J."/>
            <person name="Grigoriev I.V."/>
            <person name="Martin F.M."/>
            <person name="Pujade-Renaud V."/>
        </authorList>
    </citation>
    <scope>NUCLEOTIDE SEQUENCE [LARGE SCALE GENOMIC DNA]</scope>
    <source>
        <strain evidence="9 10">Philippines</strain>
    </source>
</reference>
<dbReference type="EC" id="2.1.1.320" evidence="7"/>
<organism evidence="9 10">
    <name type="scientific">Corynespora cassiicola Philippines</name>
    <dbReference type="NCBI Taxonomy" id="1448308"/>
    <lineage>
        <taxon>Eukaryota</taxon>
        <taxon>Fungi</taxon>
        <taxon>Dikarya</taxon>
        <taxon>Ascomycota</taxon>
        <taxon>Pezizomycotina</taxon>
        <taxon>Dothideomycetes</taxon>
        <taxon>Pleosporomycetidae</taxon>
        <taxon>Pleosporales</taxon>
        <taxon>Corynesporascaceae</taxon>
        <taxon>Corynespora</taxon>
    </lineage>
</organism>
<evidence type="ECO:0000256" key="3">
    <source>
        <dbReference type="ARBA" id="ARBA00022603"/>
    </source>
</evidence>
<dbReference type="AlphaFoldDB" id="A0A2T2NQ16"/>
<comment type="catalytic activity">
    <reaction evidence="6 7">
        <text>L-arginyl-[protein] + 2 S-adenosyl-L-methionine = N(omega),N(omega)'-dimethyl-L-arginyl-[protein] + 2 S-adenosyl-L-homocysteine + 2 H(+)</text>
        <dbReference type="Rhea" id="RHEA:48108"/>
        <dbReference type="Rhea" id="RHEA-COMP:10532"/>
        <dbReference type="Rhea" id="RHEA-COMP:11992"/>
        <dbReference type="ChEBI" id="CHEBI:15378"/>
        <dbReference type="ChEBI" id="CHEBI:29965"/>
        <dbReference type="ChEBI" id="CHEBI:57856"/>
        <dbReference type="ChEBI" id="CHEBI:59789"/>
        <dbReference type="ChEBI" id="CHEBI:88221"/>
        <dbReference type="EC" id="2.1.1.320"/>
    </reaction>
</comment>
<dbReference type="EMBL" id="KZ678135">
    <property type="protein sequence ID" value="PSN67469.1"/>
    <property type="molecule type" value="Genomic_DNA"/>
</dbReference>
<evidence type="ECO:0000256" key="5">
    <source>
        <dbReference type="ARBA" id="ARBA00023128"/>
    </source>
</evidence>
<protein>
    <recommendedName>
        <fullName evidence="7">Protein arginine methyltransferase NDUFAF7</fullName>
        <ecNumber evidence="7">2.1.1.320</ecNumber>
    </recommendedName>
</protein>
<evidence type="ECO:0000256" key="8">
    <source>
        <dbReference type="SAM" id="MobiDB-lite"/>
    </source>
</evidence>
<dbReference type="InterPro" id="IPR038375">
    <property type="entry name" value="NDUFAF7_sf"/>
</dbReference>
<dbReference type="STRING" id="1448308.A0A2T2NQ16"/>
<keyword evidence="3 7" id="KW-0489">Methyltransferase</keyword>
<dbReference type="FunFam" id="3.40.50.12710:FF:000004">
    <property type="entry name" value="Protein arginine methyltransferase NDUFAF7"/>
    <property type="match status" value="1"/>
</dbReference>
<feature type="region of interest" description="Disordered" evidence="8">
    <location>
        <begin position="346"/>
        <end position="375"/>
    </location>
</feature>
<keyword evidence="10" id="KW-1185">Reference proteome</keyword>
<dbReference type="Proteomes" id="UP000240883">
    <property type="component" value="Unassembled WGS sequence"/>
</dbReference>
<name>A0A2T2NQ16_CORCC</name>
<dbReference type="GO" id="GO:0035243">
    <property type="term" value="F:protein-arginine omega-N symmetric methyltransferase activity"/>
    <property type="evidence" value="ECO:0007669"/>
    <property type="project" value="UniProtKB-EC"/>
</dbReference>
<comment type="function">
    <text evidence="7">Arginine methyltransferase involved in the assembly or stability of mitochondrial NADH:ubiquinone oxidoreductase complex (complex I).</text>
</comment>
<dbReference type="OrthoDB" id="5595109at2759"/>
<evidence type="ECO:0000256" key="6">
    <source>
        <dbReference type="ARBA" id="ARBA00048612"/>
    </source>
</evidence>
<dbReference type="InterPro" id="IPR029063">
    <property type="entry name" value="SAM-dependent_MTases_sf"/>
</dbReference>
<dbReference type="GO" id="GO:0032981">
    <property type="term" value="P:mitochondrial respiratory chain complex I assembly"/>
    <property type="evidence" value="ECO:0007669"/>
    <property type="project" value="TreeGrafter"/>
</dbReference>
<dbReference type="GO" id="GO:0032259">
    <property type="term" value="P:methylation"/>
    <property type="evidence" value="ECO:0007669"/>
    <property type="project" value="UniProtKB-KW"/>
</dbReference>
<keyword evidence="4 7" id="KW-0808">Transferase</keyword>
<feature type="region of interest" description="Disordered" evidence="8">
    <location>
        <begin position="275"/>
        <end position="301"/>
    </location>
</feature>
<evidence type="ECO:0000256" key="2">
    <source>
        <dbReference type="ARBA" id="ARBA00005891"/>
    </source>
</evidence>
<sequence>MRAKSLNLVQTAARYSSPRLATCRAAQYGLRWSSTKERQWSTPLAKMLGEAITTTGPIPVASYMRQCLTAPEGGYYTRQTTGHDQFGAKGDFITSPEISQVFGELVGIWLYAEWLAQGRSENVQIIEVGPGRGTLMDDVLRTLASFKRLSGNIEAIYMIEASPQLRAQQAKLLCGTEETKETDIGWTAECKYMPGCKVIWCEDIRLVPKEETSTPFILAHEFFDALPIHVFQNVAQSQIPASTTIMTPTGPIKPKSGPTAPKNQWHELVVAPIQESQDAQVSESAPKDKEPKPEFHLTVSKTPTPHSLYLPQISERYKALENTPDAIIEISPESLSYISDFAVRIGGSNPSKPAPSPPPTKPTLTKSQPIKPFEKPKPSGAALILDYGTQSTIPTNTLRGIRHHRPCSPFITPGLVDLSADVDFVALAEAALRASPGVEVHGPVDQSFFLSTMGIKERAERLLRNAKDEETKRRLETGWKRLVDRGPQGMGKLYKALAVVPYKAEGGVRRPVGFGGDIMG</sequence>
<evidence type="ECO:0000313" key="9">
    <source>
        <dbReference type="EMBL" id="PSN67469.1"/>
    </source>
</evidence>
<comment type="similarity">
    <text evidence="2 7">Belongs to the NDUFAF7 family.</text>
</comment>
<dbReference type="Gene3D" id="3.40.50.12710">
    <property type="match status" value="1"/>
</dbReference>
<proteinExistence type="inferred from homology"/>
<evidence type="ECO:0000256" key="4">
    <source>
        <dbReference type="ARBA" id="ARBA00022679"/>
    </source>
</evidence>
<dbReference type="SUPFAM" id="SSF53335">
    <property type="entry name" value="S-adenosyl-L-methionine-dependent methyltransferases"/>
    <property type="match status" value="1"/>
</dbReference>
<dbReference type="Pfam" id="PF02636">
    <property type="entry name" value="Methyltransf_28"/>
    <property type="match status" value="1"/>
</dbReference>
<feature type="compositionally biased region" description="Basic and acidic residues" evidence="8">
    <location>
        <begin position="285"/>
        <end position="295"/>
    </location>
</feature>
<keyword evidence="5 7" id="KW-0496">Mitochondrion</keyword>
<dbReference type="InterPro" id="IPR003788">
    <property type="entry name" value="NDUFAF7"/>
</dbReference>
<evidence type="ECO:0000313" key="10">
    <source>
        <dbReference type="Proteomes" id="UP000240883"/>
    </source>
</evidence>
<dbReference type="GO" id="GO:0005739">
    <property type="term" value="C:mitochondrion"/>
    <property type="evidence" value="ECO:0007669"/>
    <property type="project" value="UniProtKB-SubCell"/>
</dbReference>
<dbReference type="PANTHER" id="PTHR12049:SF7">
    <property type="entry name" value="PROTEIN ARGININE METHYLTRANSFERASE NDUFAF7, MITOCHONDRIAL"/>
    <property type="match status" value="1"/>
</dbReference>
<evidence type="ECO:0000256" key="1">
    <source>
        <dbReference type="ARBA" id="ARBA00004173"/>
    </source>
</evidence>
<accession>A0A2T2NQ16</accession>
<dbReference type="PANTHER" id="PTHR12049">
    <property type="entry name" value="PROTEIN ARGININE METHYLTRANSFERASE NDUFAF7, MITOCHONDRIAL"/>
    <property type="match status" value="1"/>
</dbReference>
<feature type="compositionally biased region" description="Pro residues" evidence="8">
    <location>
        <begin position="352"/>
        <end position="361"/>
    </location>
</feature>